<dbReference type="GO" id="GO:0009267">
    <property type="term" value="P:cellular response to starvation"/>
    <property type="evidence" value="ECO:0007669"/>
    <property type="project" value="TreeGrafter"/>
</dbReference>
<proteinExistence type="predicted"/>
<evidence type="ECO:0000313" key="2">
    <source>
        <dbReference type="EMBL" id="EYB89238.1"/>
    </source>
</evidence>
<accession>A0A016SEV9</accession>
<evidence type="ECO:0000313" key="3">
    <source>
        <dbReference type="Proteomes" id="UP000024635"/>
    </source>
</evidence>
<dbReference type="OrthoDB" id="5863900at2759"/>
<dbReference type="GO" id="GO:0035032">
    <property type="term" value="C:phosphatidylinositol 3-kinase complex, class III"/>
    <property type="evidence" value="ECO:0007669"/>
    <property type="project" value="TreeGrafter"/>
</dbReference>
<feature type="compositionally biased region" description="Basic and acidic residues" evidence="1">
    <location>
        <begin position="11"/>
        <end position="30"/>
    </location>
</feature>
<protein>
    <submittedName>
        <fullName evidence="2">Uncharacterized protein</fullName>
    </submittedName>
</protein>
<dbReference type="AlphaFoldDB" id="A0A016SEV9"/>
<organism evidence="2 3">
    <name type="scientific">Ancylostoma ceylanicum</name>
    <dbReference type="NCBI Taxonomy" id="53326"/>
    <lineage>
        <taxon>Eukaryota</taxon>
        <taxon>Metazoa</taxon>
        <taxon>Ecdysozoa</taxon>
        <taxon>Nematoda</taxon>
        <taxon>Chromadorea</taxon>
        <taxon>Rhabditida</taxon>
        <taxon>Rhabditina</taxon>
        <taxon>Rhabditomorpha</taxon>
        <taxon>Strongyloidea</taxon>
        <taxon>Ancylostomatidae</taxon>
        <taxon>Ancylostomatinae</taxon>
        <taxon>Ancylostoma</taxon>
    </lineage>
</organism>
<dbReference type="Proteomes" id="UP000024635">
    <property type="component" value="Unassembled WGS sequence"/>
</dbReference>
<reference evidence="3" key="1">
    <citation type="journal article" date="2015" name="Nat. Genet.">
        <title>The genome and transcriptome of the zoonotic hookworm Ancylostoma ceylanicum identify infection-specific gene families.</title>
        <authorList>
            <person name="Schwarz E.M."/>
            <person name="Hu Y."/>
            <person name="Antoshechkin I."/>
            <person name="Miller M.M."/>
            <person name="Sternberg P.W."/>
            <person name="Aroian R.V."/>
        </authorList>
    </citation>
    <scope>NUCLEOTIDE SEQUENCE</scope>
    <source>
        <strain evidence="3">HY135</strain>
    </source>
</reference>
<keyword evidence="3" id="KW-1185">Reference proteome</keyword>
<dbReference type="GO" id="GO:0097632">
    <property type="term" value="C:extrinsic component of phagophore assembly site membrane"/>
    <property type="evidence" value="ECO:0007669"/>
    <property type="project" value="TreeGrafter"/>
</dbReference>
<dbReference type="GO" id="GO:0005776">
    <property type="term" value="C:autophagosome"/>
    <property type="evidence" value="ECO:0007669"/>
    <property type="project" value="TreeGrafter"/>
</dbReference>
<dbReference type="PANTHER" id="PTHR13664">
    <property type="entry name" value="BECLIN 1-ASSOCIATED AUTOPHAGY-RELATED KEY REGULATOR"/>
    <property type="match status" value="1"/>
</dbReference>
<dbReference type="GO" id="GO:0035014">
    <property type="term" value="F:phosphatidylinositol 3-kinase regulator activity"/>
    <property type="evidence" value="ECO:0007669"/>
    <property type="project" value="TreeGrafter"/>
</dbReference>
<dbReference type="EMBL" id="JARK01001570">
    <property type="protein sequence ID" value="EYB89238.1"/>
    <property type="molecule type" value="Genomic_DNA"/>
</dbReference>
<evidence type="ECO:0000256" key="1">
    <source>
        <dbReference type="SAM" id="MobiDB-lite"/>
    </source>
</evidence>
<feature type="region of interest" description="Disordered" evidence="1">
    <location>
        <begin position="1"/>
        <end position="33"/>
    </location>
</feature>
<dbReference type="STRING" id="53326.A0A016SEV9"/>
<dbReference type="GO" id="GO:0000423">
    <property type="term" value="P:mitophagy"/>
    <property type="evidence" value="ECO:0007669"/>
    <property type="project" value="TreeGrafter"/>
</dbReference>
<gene>
    <name evidence="2" type="primary">Acey_s0234.g3144</name>
    <name evidence="2" type="synonym">Acey-epg-8</name>
    <name evidence="2" type="ORF">Y032_0234g3144</name>
</gene>
<dbReference type="GO" id="GO:0000045">
    <property type="term" value="P:autophagosome assembly"/>
    <property type="evidence" value="ECO:0007669"/>
    <property type="project" value="TreeGrafter"/>
</dbReference>
<sequence>MMHTTSDDDGITMRRKDREMRGESKKKQLRQEQLSWNGRMGSFEDSIEPAMLADRVLLTRSRPISIGCSSSPVNTAMLHFVCTGSHPSEGICSPRDLPHTPPGVVTKLEAFHRHKPTWTMTGERLVCLCCTKKNQCFCKKCTLEKLKFYSRKENISIRTNRKVELEKEVAALLGEVSSLSAKINTTTANITLLRKWVDDKKQINKTKAEQLATIKQLIVTTSKHANKVLSYYDKHDANEAHMHKRRLYKEGKVDEMNRNLSLVRKALCGSLYSIFPVSEVIAQSVRPNNDSKRNTVDATGKWTVVSGHQIEEGPMVKVRYMLLDLAFRVRDSFLSDAARERLGIALADSVLNLSIDLRSPFAAFLHSVQLINNLAAIFDFRLPYLLSHREISLRERWSRELLDNDWFKFCQCVLALGLHLGMPPENLHFNCPHSNIIEQARFIMEGVTIPKPHPIIIASNHRFEISDSLPRVNVDDRELISDWDTCEDLDL</sequence>
<dbReference type="GO" id="GO:0097629">
    <property type="term" value="C:extrinsic component of omegasome membrane"/>
    <property type="evidence" value="ECO:0007669"/>
    <property type="project" value="TreeGrafter"/>
</dbReference>
<name>A0A016SEV9_9BILA</name>
<dbReference type="GO" id="GO:0043495">
    <property type="term" value="F:protein-membrane adaptor activity"/>
    <property type="evidence" value="ECO:0007669"/>
    <property type="project" value="TreeGrafter"/>
</dbReference>
<dbReference type="PANTHER" id="PTHR13664:SF0">
    <property type="entry name" value="BECLIN 1-ASSOCIATED AUTOPHAGY-RELATED KEY REGULATOR"/>
    <property type="match status" value="1"/>
</dbReference>
<comment type="caution">
    <text evidence="2">The sequence shown here is derived from an EMBL/GenBank/DDBJ whole genome shotgun (WGS) entry which is preliminary data.</text>
</comment>
<dbReference type="GO" id="GO:0016240">
    <property type="term" value="P:autophagosome membrane docking"/>
    <property type="evidence" value="ECO:0007669"/>
    <property type="project" value="TreeGrafter"/>
</dbReference>